<dbReference type="InParanoid" id="T0QL69"/>
<accession>T0QL69</accession>
<evidence type="ECO:0000313" key="2">
    <source>
        <dbReference type="EMBL" id="EQC38819.1"/>
    </source>
</evidence>
<dbReference type="VEuPathDB" id="FungiDB:SDRG_03778"/>
<sequence>MRPSALVTTLPLLYLGGHCVYLGHVAYAKRAQLVRLSDALQTVASIEALPLQPETPGRVAYDVQFSGRVAKRSESDASRADELVIVTASGHRILVTDPDLLRCNCDQAKTTNEESTAPIPGHQTVEAAIAQSALVSCVWLLESVPLCDAAGEKTLGWAMVASNDPALVPPRHFLHYGDLATLRHRWLQNGDTLQTVGAALVLYGLVFVGCSLCHFSSRR</sequence>
<dbReference type="OrthoDB" id="10413394at2759"/>
<dbReference type="GeneID" id="19944505"/>
<keyword evidence="1" id="KW-0472">Membrane</keyword>
<reference evidence="2 3" key="1">
    <citation type="submission" date="2012-04" db="EMBL/GenBank/DDBJ databases">
        <title>The Genome Sequence of Saprolegnia declina VS20.</title>
        <authorList>
            <consortium name="The Broad Institute Genome Sequencing Platform"/>
            <person name="Russ C."/>
            <person name="Nusbaum C."/>
            <person name="Tyler B."/>
            <person name="van West P."/>
            <person name="Dieguez-Uribeondo J."/>
            <person name="de Bruijn I."/>
            <person name="Tripathy S."/>
            <person name="Jiang R."/>
            <person name="Young S.K."/>
            <person name="Zeng Q."/>
            <person name="Gargeya S."/>
            <person name="Fitzgerald M."/>
            <person name="Haas B."/>
            <person name="Abouelleil A."/>
            <person name="Alvarado L."/>
            <person name="Arachchi H.M."/>
            <person name="Berlin A."/>
            <person name="Chapman S.B."/>
            <person name="Goldberg J."/>
            <person name="Griggs A."/>
            <person name="Gujja S."/>
            <person name="Hansen M."/>
            <person name="Howarth C."/>
            <person name="Imamovic A."/>
            <person name="Larimer J."/>
            <person name="McCowen C."/>
            <person name="Montmayeur A."/>
            <person name="Murphy C."/>
            <person name="Neiman D."/>
            <person name="Pearson M."/>
            <person name="Priest M."/>
            <person name="Roberts A."/>
            <person name="Saif S."/>
            <person name="Shea T."/>
            <person name="Sisk P."/>
            <person name="Sykes S."/>
            <person name="Wortman J."/>
            <person name="Nusbaum C."/>
            <person name="Birren B."/>
        </authorList>
    </citation>
    <scope>NUCLEOTIDE SEQUENCE [LARGE SCALE GENOMIC DNA]</scope>
    <source>
        <strain evidence="2 3">VS20</strain>
    </source>
</reference>
<evidence type="ECO:0000313" key="3">
    <source>
        <dbReference type="Proteomes" id="UP000030762"/>
    </source>
</evidence>
<keyword evidence="1" id="KW-0812">Transmembrane</keyword>
<name>T0QL69_SAPDV</name>
<feature type="transmembrane region" description="Helical" evidence="1">
    <location>
        <begin position="196"/>
        <end position="215"/>
    </location>
</feature>
<gene>
    <name evidence="2" type="ORF">SDRG_03778</name>
</gene>
<dbReference type="RefSeq" id="XP_008607643.1">
    <property type="nucleotide sequence ID" value="XM_008609421.1"/>
</dbReference>
<proteinExistence type="predicted"/>
<dbReference type="AlphaFoldDB" id="T0QL69"/>
<protein>
    <submittedName>
        <fullName evidence="2">Uncharacterized protein</fullName>
    </submittedName>
</protein>
<dbReference type="EMBL" id="JH767140">
    <property type="protein sequence ID" value="EQC38819.1"/>
    <property type="molecule type" value="Genomic_DNA"/>
</dbReference>
<keyword evidence="3" id="KW-1185">Reference proteome</keyword>
<keyword evidence="1" id="KW-1133">Transmembrane helix</keyword>
<evidence type="ECO:0000256" key="1">
    <source>
        <dbReference type="SAM" id="Phobius"/>
    </source>
</evidence>
<organism evidence="2 3">
    <name type="scientific">Saprolegnia diclina (strain VS20)</name>
    <dbReference type="NCBI Taxonomy" id="1156394"/>
    <lineage>
        <taxon>Eukaryota</taxon>
        <taxon>Sar</taxon>
        <taxon>Stramenopiles</taxon>
        <taxon>Oomycota</taxon>
        <taxon>Saprolegniomycetes</taxon>
        <taxon>Saprolegniales</taxon>
        <taxon>Saprolegniaceae</taxon>
        <taxon>Saprolegnia</taxon>
    </lineage>
</organism>
<dbReference type="OMA" id="QIVYNGH"/>
<dbReference type="Proteomes" id="UP000030762">
    <property type="component" value="Unassembled WGS sequence"/>
</dbReference>